<accession>A0ABN9MEX6</accession>
<keyword evidence="2" id="KW-1185">Reference proteome</keyword>
<dbReference type="EMBL" id="CAUEEQ010066505">
    <property type="protein sequence ID" value="CAJ0965326.1"/>
    <property type="molecule type" value="Genomic_DNA"/>
</dbReference>
<protein>
    <recommendedName>
        <fullName evidence="3">Reverse transcriptase domain-containing protein</fullName>
    </recommendedName>
</protein>
<sequence>MFAHHQVNSDRLHDSFIIDLLDFALRHNFFLFDRVFYLQTSGVAMGARCAPSFANLFLEWWESTFVFVSDIFKNRVRRWSRFIDDVFFIWSGSFSWGL</sequence>
<evidence type="ECO:0000313" key="2">
    <source>
        <dbReference type="Proteomes" id="UP001176940"/>
    </source>
</evidence>
<comment type="caution">
    <text evidence="1">The sequence shown here is derived from an EMBL/GenBank/DDBJ whole genome shotgun (WGS) entry which is preliminary data.</text>
</comment>
<dbReference type="Proteomes" id="UP001176940">
    <property type="component" value="Unassembled WGS sequence"/>
</dbReference>
<evidence type="ECO:0008006" key="3">
    <source>
        <dbReference type="Google" id="ProtNLM"/>
    </source>
</evidence>
<gene>
    <name evidence="1" type="ORF">RIMI_LOCUS20156097</name>
</gene>
<evidence type="ECO:0000313" key="1">
    <source>
        <dbReference type="EMBL" id="CAJ0965326.1"/>
    </source>
</evidence>
<organism evidence="1 2">
    <name type="scientific">Ranitomeya imitator</name>
    <name type="common">mimic poison frog</name>
    <dbReference type="NCBI Taxonomy" id="111125"/>
    <lineage>
        <taxon>Eukaryota</taxon>
        <taxon>Metazoa</taxon>
        <taxon>Chordata</taxon>
        <taxon>Craniata</taxon>
        <taxon>Vertebrata</taxon>
        <taxon>Euteleostomi</taxon>
        <taxon>Amphibia</taxon>
        <taxon>Batrachia</taxon>
        <taxon>Anura</taxon>
        <taxon>Neobatrachia</taxon>
        <taxon>Hyloidea</taxon>
        <taxon>Dendrobatidae</taxon>
        <taxon>Dendrobatinae</taxon>
        <taxon>Ranitomeya</taxon>
    </lineage>
</organism>
<proteinExistence type="predicted"/>
<dbReference type="PANTHER" id="PTHR21301:SF13">
    <property type="match status" value="1"/>
</dbReference>
<dbReference type="PANTHER" id="PTHR21301">
    <property type="entry name" value="REVERSE TRANSCRIPTASE"/>
    <property type="match status" value="1"/>
</dbReference>
<reference evidence="1" key="1">
    <citation type="submission" date="2023-07" db="EMBL/GenBank/DDBJ databases">
        <authorList>
            <person name="Stuckert A."/>
        </authorList>
    </citation>
    <scope>NUCLEOTIDE SEQUENCE</scope>
</reference>
<name>A0ABN9MEX6_9NEOB</name>